<feature type="region of interest" description="Disordered" evidence="1">
    <location>
        <begin position="1"/>
        <end position="126"/>
    </location>
</feature>
<keyword evidence="2" id="KW-0472">Membrane</keyword>
<comment type="caution">
    <text evidence="4">The sequence shown here is derived from an EMBL/GenBank/DDBJ whole genome shotgun (WGS) entry which is preliminary data.</text>
</comment>
<reference evidence="4" key="2">
    <citation type="submission" date="2020-09" db="EMBL/GenBank/DDBJ databases">
        <authorList>
            <person name="Sun Q."/>
            <person name="Zhou Y."/>
        </authorList>
    </citation>
    <scope>NUCLEOTIDE SEQUENCE</scope>
    <source>
        <strain evidence="4">CGMCC 4.7299</strain>
    </source>
</reference>
<protein>
    <recommendedName>
        <fullName evidence="3">Transglycosylase SLT domain-containing protein</fullName>
    </recommendedName>
</protein>
<accession>A0A8J3BW73</accession>
<evidence type="ECO:0000313" key="5">
    <source>
        <dbReference type="Proteomes" id="UP000656042"/>
    </source>
</evidence>
<reference evidence="4" key="1">
    <citation type="journal article" date="2014" name="Int. J. Syst. Evol. Microbiol.">
        <title>Complete genome sequence of Corynebacterium casei LMG S-19264T (=DSM 44701T), isolated from a smear-ripened cheese.</title>
        <authorList>
            <consortium name="US DOE Joint Genome Institute (JGI-PGF)"/>
            <person name="Walter F."/>
            <person name="Albersmeier A."/>
            <person name="Kalinowski J."/>
            <person name="Ruckert C."/>
        </authorList>
    </citation>
    <scope>NUCLEOTIDE SEQUENCE</scope>
    <source>
        <strain evidence="4">CGMCC 4.7299</strain>
    </source>
</reference>
<dbReference type="Gene3D" id="1.10.530.10">
    <property type="match status" value="1"/>
</dbReference>
<keyword evidence="2" id="KW-0812">Transmembrane</keyword>
<feature type="compositionally biased region" description="Low complexity" evidence="1">
    <location>
        <begin position="206"/>
        <end position="230"/>
    </location>
</feature>
<evidence type="ECO:0000259" key="3">
    <source>
        <dbReference type="Pfam" id="PF13406"/>
    </source>
</evidence>
<dbReference type="SUPFAM" id="SSF53955">
    <property type="entry name" value="Lysozyme-like"/>
    <property type="match status" value="1"/>
</dbReference>
<sequence>MAEGQENPSRNDDSARAQPGDAEAPATPAAKDDAARVAAESADKTSKPAGKTSKPAGKTSKSADRASEPAGKPASAVGDIRPPAPANADGSAGKDEPAGPDKPDSKNKPDSKDLSDKKDKLGVPEKAAVVAVRNSSGRWVTKALRHANPVRAARSAGRTTSAWAKRPTGRLLVPVIVAVLLVVGAATAGAYVVPAAMESPPPPSATPEFGAEASQQAPSGAAAPPTVSAPAAPPSLPGVPASAPAATGGRPADALAGWAQTVGTKSGIPVVAVQAYGYAERVLAHTTPSCHLSWTTIAAIGKVESGHGSTGGAVLGADGVVQPTILSLPLNGKGGRELIRDTDQGTLDGDTTYDRAVGPLQFIPQTWKTVAVDADNSGTADPNDIDDASLAAADYLCQGGRDLAKADAWWDAILSYNAVSPYAQKVFDAADEYGRLSRS</sequence>
<dbReference type="CDD" id="cd13399">
    <property type="entry name" value="Slt35-like"/>
    <property type="match status" value="1"/>
</dbReference>
<dbReference type="Proteomes" id="UP000656042">
    <property type="component" value="Unassembled WGS sequence"/>
</dbReference>
<proteinExistence type="predicted"/>
<dbReference type="GO" id="GO:0009253">
    <property type="term" value="P:peptidoglycan catabolic process"/>
    <property type="evidence" value="ECO:0007669"/>
    <property type="project" value="TreeGrafter"/>
</dbReference>
<dbReference type="Pfam" id="PF13406">
    <property type="entry name" value="SLT_2"/>
    <property type="match status" value="1"/>
</dbReference>
<dbReference type="PANTHER" id="PTHR30163:SF8">
    <property type="entry name" value="LYTIC MUREIN TRANSGLYCOSYLASE"/>
    <property type="match status" value="1"/>
</dbReference>
<dbReference type="PANTHER" id="PTHR30163">
    <property type="entry name" value="MEMBRANE-BOUND LYTIC MUREIN TRANSGLYCOSYLASE B"/>
    <property type="match status" value="1"/>
</dbReference>
<dbReference type="EMBL" id="BMMX01000004">
    <property type="protein sequence ID" value="GGK83351.1"/>
    <property type="molecule type" value="Genomic_DNA"/>
</dbReference>
<evidence type="ECO:0000256" key="2">
    <source>
        <dbReference type="SAM" id="Phobius"/>
    </source>
</evidence>
<organism evidence="4 5">
    <name type="scientific">Mangrovihabitans endophyticus</name>
    <dbReference type="NCBI Taxonomy" id="1751298"/>
    <lineage>
        <taxon>Bacteria</taxon>
        <taxon>Bacillati</taxon>
        <taxon>Actinomycetota</taxon>
        <taxon>Actinomycetes</taxon>
        <taxon>Micromonosporales</taxon>
        <taxon>Micromonosporaceae</taxon>
        <taxon>Mangrovihabitans</taxon>
    </lineage>
</organism>
<feature type="compositionally biased region" description="Basic and acidic residues" evidence="1">
    <location>
        <begin position="30"/>
        <end position="46"/>
    </location>
</feature>
<dbReference type="InterPro" id="IPR043426">
    <property type="entry name" value="MltB-like"/>
</dbReference>
<feature type="compositionally biased region" description="Basic and acidic residues" evidence="1">
    <location>
        <begin position="92"/>
        <end position="123"/>
    </location>
</feature>
<name>A0A8J3BW73_9ACTN</name>
<gene>
    <name evidence="4" type="ORF">GCM10012284_16810</name>
</gene>
<feature type="domain" description="Transglycosylase SLT" evidence="3">
    <location>
        <begin position="352"/>
        <end position="400"/>
    </location>
</feature>
<evidence type="ECO:0000256" key="1">
    <source>
        <dbReference type="SAM" id="MobiDB-lite"/>
    </source>
</evidence>
<dbReference type="InterPro" id="IPR023346">
    <property type="entry name" value="Lysozyme-like_dom_sf"/>
</dbReference>
<keyword evidence="5" id="KW-1185">Reference proteome</keyword>
<feature type="region of interest" description="Disordered" evidence="1">
    <location>
        <begin position="198"/>
        <end position="249"/>
    </location>
</feature>
<keyword evidence="2" id="KW-1133">Transmembrane helix</keyword>
<feature type="transmembrane region" description="Helical" evidence="2">
    <location>
        <begin position="171"/>
        <end position="193"/>
    </location>
</feature>
<dbReference type="InterPro" id="IPR031304">
    <property type="entry name" value="SLT_2"/>
</dbReference>
<dbReference type="GO" id="GO:0008933">
    <property type="term" value="F:peptidoglycan lytic transglycosylase activity"/>
    <property type="evidence" value="ECO:0007669"/>
    <property type="project" value="TreeGrafter"/>
</dbReference>
<evidence type="ECO:0000313" key="4">
    <source>
        <dbReference type="EMBL" id="GGK83351.1"/>
    </source>
</evidence>
<dbReference type="AlphaFoldDB" id="A0A8J3BW73"/>
<dbReference type="RefSeq" id="WP_189078529.1">
    <property type="nucleotide sequence ID" value="NZ_BMMX01000004.1"/>
</dbReference>